<dbReference type="AlphaFoldDB" id="A0A371ASN8"/>
<protein>
    <recommendedName>
        <fullName evidence="2">Acyltransferase 3 domain-containing protein</fullName>
    </recommendedName>
</protein>
<feature type="transmembrane region" description="Helical" evidence="1">
    <location>
        <begin position="224"/>
        <end position="244"/>
    </location>
</feature>
<dbReference type="OrthoDB" id="6623990at2"/>
<name>A0A371ASN8_9FIRM</name>
<reference evidence="3 4" key="1">
    <citation type="submission" date="2018-07" db="EMBL/GenBank/DDBJ databases">
        <title>Anaerosacharophilus polymeroproducens gen. nov. sp. nov., an anaerobic bacterium isolated from salt field.</title>
        <authorList>
            <person name="Kim W."/>
            <person name="Yang S.-H."/>
            <person name="Oh J."/>
            <person name="Lee J.-H."/>
            <person name="Kwon K.K."/>
        </authorList>
    </citation>
    <scope>NUCLEOTIDE SEQUENCE [LARGE SCALE GENOMIC DNA]</scope>
    <source>
        <strain evidence="3 4">MCWD5</strain>
    </source>
</reference>
<dbReference type="GO" id="GO:0016747">
    <property type="term" value="F:acyltransferase activity, transferring groups other than amino-acyl groups"/>
    <property type="evidence" value="ECO:0007669"/>
    <property type="project" value="InterPro"/>
</dbReference>
<feature type="domain" description="Acyltransferase 3" evidence="2">
    <location>
        <begin position="8"/>
        <end position="339"/>
    </location>
</feature>
<dbReference type="Pfam" id="PF01757">
    <property type="entry name" value="Acyl_transf_3"/>
    <property type="match status" value="1"/>
</dbReference>
<organism evidence="3 4">
    <name type="scientific">Anaerosacchariphilus polymeriproducens</name>
    <dbReference type="NCBI Taxonomy" id="1812858"/>
    <lineage>
        <taxon>Bacteria</taxon>
        <taxon>Bacillati</taxon>
        <taxon>Bacillota</taxon>
        <taxon>Clostridia</taxon>
        <taxon>Lachnospirales</taxon>
        <taxon>Lachnospiraceae</taxon>
        <taxon>Anaerosacchariphilus</taxon>
    </lineage>
</organism>
<keyword evidence="1" id="KW-0812">Transmembrane</keyword>
<evidence type="ECO:0000313" key="3">
    <source>
        <dbReference type="EMBL" id="RDU22552.1"/>
    </source>
</evidence>
<dbReference type="EMBL" id="QRCT01000049">
    <property type="protein sequence ID" value="RDU22552.1"/>
    <property type="molecule type" value="Genomic_DNA"/>
</dbReference>
<sequence>MIKIKRLDFLDVAKGIGILVVVYAHVMQQYIPPHNILNVFIYSFHMPLFFVLSGIVSQIKENSGKTKIDSQYIKKKFFQLMIPYFVFSLIYIILNIIQVKLGVIHFMFPDKKILFDIVKVFTLRGLAPLWFLASLFVADIIWKCFINKFESLKSRFIIVIIIFFINYWVNTLHYSKLPNTDLIEFMIYVFLFRTSLAFAFMVIGSMLSRYFVNTINQNIINYKFKYIAIFTGFFISLSLINLIFRNGVNMHLYVLGNPIIFYLTSILGSLTVIMLSIIISNNKILQSLGKNSLSIMVLHYPPMPFIQILTYVILGIPLFLNHRQIRTLFVTVLTITLTYFSGIFLVKYCPIFFGKKRK</sequence>
<feature type="transmembrane region" description="Helical" evidence="1">
    <location>
        <begin position="259"/>
        <end position="279"/>
    </location>
</feature>
<feature type="transmembrane region" description="Helical" evidence="1">
    <location>
        <begin position="77"/>
        <end position="97"/>
    </location>
</feature>
<accession>A0A371ASN8</accession>
<keyword evidence="4" id="KW-1185">Reference proteome</keyword>
<evidence type="ECO:0000256" key="1">
    <source>
        <dbReference type="SAM" id="Phobius"/>
    </source>
</evidence>
<feature type="transmembrane region" description="Helical" evidence="1">
    <location>
        <begin position="12"/>
        <end position="31"/>
    </location>
</feature>
<feature type="transmembrane region" description="Helical" evidence="1">
    <location>
        <begin position="326"/>
        <end position="349"/>
    </location>
</feature>
<keyword evidence="1" id="KW-0472">Membrane</keyword>
<dbReference type="InterPro" id="IPR052734">
    <property type="entry name" value="Nod_factor_acetyltransferase"/>
</dbReference>
<feature type="transmembrane region" description="Helical" evidence="1">
    <location>
        <begin position="37"/>
        <end position="56"/>
    </location>
</feature>
<feature type="transmembrane region" description="Helical" evidence="1">
    <location>
        <begin position="117"/>
        <end position="142"/>
    </location>
</feature>
<evidence type="ECO:0000313" key="4">
    <source>
        <dbReference type="Proteomes" id="UP000255036"/>
    </source>
</evidence>
<evidence type="ECO:0000259" key="2">
    <source>
        <dbReference type="Pfam" id="PF01757"/>
    </source>
</evidence>
<proteinExistence type="predicted"/>
<feature type="transmembrane region" description="Helical" evidence="1">
    <location>
        <begin position="154"/>
        <end position="173"/>
    </location>
</feature>
<dbReference type="Proteomes" id="UP000255036">
    <property type="component" value="Unassembled WGS sequence"/>
</dbReference>
<dbReference type="PANTHER" id="PTHR37312:SF1">
    <property type="entry name" value="MEMBRANE-BOUND ACYLTRANSFERASE YKRP-RELATED"/>
    <property type="match status" value="1"/>
</dbReference>
<dbReference type="PANTHER" id="PTHR37312">
    <property type="entry name" value="MEMBRANE-BOUND ACYLTRANSFERASE YKRP-RELATED"/>
    <property type="match status" value="1"/>
</dbReference>
<keyword evidence="1" id="KW-1133">Transmembrane helix</keyword>
<feature type="transmembrane region" description="Helical" evidence="1">
    <location>
        <begin position="300"/>
        <end position="320"/>
    </location>
</feature>
<comment type="caution">
    <text evidence="3">The sequence shown here is derived from an EMBL/GenBank/DDBJ whole genome shotgun (WGS) entry which is preliminary data.</text>
</comment>
<dbReference type="RefSeq" id="WP_115482962.1">
    <property type="nucleotide sequence ID" value="NZ_QRCT01000049.1"/>
</dbReference>
<gene>
    <name evidence="3" type="ORF">DWV06_14830</name>
</gene>
<dbReference type="InterPro" id="IPR002656">
    <property type="entry name" value="Acyl_transf_3_dom"/>
</dbReference>
<feature type="transmembrane region" description="Helical" evidence="1">
    <location>
        <begin position="185"/>
        <end position="212"/>
    </location>
</feature>